<reference evidence="1" key="1">
    <citation type="submission" date="2016-04" db="EMBL/GenBank/DDBJ databases">
        <authorList>
            <person name="Evans L.H."/>
            <person name="Alamgir A."/>
            <person name="Owens N."/>
            <person name="Weber N.D."/>
            <person name="Virtaneva K."/>
            <person name="Barbian K."/>
            <person name="Babar A."/>
            <person name="Rosenke K."/>
        </authorList>
    </citation>
    <scope>NUCLEOTIDE SEQUENCE</scope>
    <source>
        <strain evidence="1">86</strain>
    </source>
</reference>
<dbReference type="EMBL" id="FLUN01000001">
    <property type="protein sequence ID" value="SBW11543.1"/>
    <property type="molecule type" value="Genomic_DNA"/>
</dbReference>
<protein>
    <submittedName>
        <fullName evidence="1">Uncharacterized protein</fullName>
    </submittedName>
</protein>
<evidence type="ECO:0000313" key="1">
    <source>
        <dbReference type="EMBL" id="SBW11543.1"/>
    </source>
</evidence>
<proteinExistence type="predicted"/>
<accession>A0A212KIK8</accession>
<organism evidence="1">
    <name type="scientific">uncultured Eubacteriales bacterium</name>
    <dbReference type="NCBI Taxonomy" id="172733"/>
    <lineage>
        <taxon>Bacteria</taxon>
        <taxon>Bacillati</taxon>
        <taxon>Bacillota</taxon>
        <taxon>Clostridia</taxon>
        <taxon>Eubacteriales</taxon>
        <taxon>environmental samples</taxon>
    </lineage>
</organism>
<gene>
    <name evidence="1" type="ORF">KL86CLO1_13309</name>
</gene>
<name>A0A212KIK8_9FIRM</name>
<dbReference type="AlphaFoldDB" id="A0A212KIK8"/>
<sequence>MARWGIGWAEVYGIDRRQTYGTGETTRRAAGDGRGTICQDMASGHAPGPARLPLYLV</sequence>